<dbReference type="InterPro" id="IPR057326">
    <property type="entry name" value="KR_dom"/>
</dbReference>
<gene>
    <name evidence="4" type="ORF">C8E89_1347</name>
</gene>
<dbReference type="SUPFAM" id="SSF51735">
    <property type="entry name" value="NAD(P)-binding Rossmann-fold domains"/>
    <property type="match status" value="1"/>
</dbReference>
<comment type="similarity">
    <text evidence="1">Belongs to the short-chain dehydrogenases/reductases (SDR) family.</text>
</comment>
<sequence>MTLGLQDRVAIVTGATRGIGFATAKALQEHGVRVAVLARDEDALRAAAATLPSPSADRVLVLGADVTDKQSVVNAVEKAHSWGGQLDILVNSAGPQLTPSPLSETPTEVLADFLNAKLLGFHRMASAALPLLSDSGSGRIINVAGQTARTLVPNAGVTAITNVAVIALTNYLASEAASRNVLVNAISPGMTLTEGWSAKHEAIAKAQGKTAVEIRDGMTTGTGIRIGRWAEPTEIANGIVFLASDLSSYMTGSVLEVDGGISKAVL</sequence>
<dbReference type="GO" id="GO:0030497">
    <property type="term" value="P:fatty acid elongation"/>
    <property type="evidence" value="ECO:0007669"/>
    <property type="project" value="TreeGrafter"/>
</dbReference>
<evidence type="ECO:0000313" key="5">
    <source>
        <dbReference type="Proteomes" id="UP000247781"/>
    </source>
</evidence>
<comment type="caution">
    <text evidence="4">The sequence shown here is derived from an EMBL/GenBank/DDBJ whole genome shotgun (WGS) entry which is preliminary data.</text>
</comment>
<dbReference type="PRINTS" id="PR00080">
    <property type="entry name" value="SDRFAMILY"/>
</dbReference>
<accession>A0A318HID4</accession>
<dbReference type="PRINTS" id="PR00081">
    <property type="entry name" value="GDHRDH"/>
</dbReference>
<keyword evidence="2" id="KW-0560">Oxidoreductase</keyword>
<reference evidence="5" key="1">
    <citation type="submission" date="2018-05" db="EMBL/GenBank/DDBJ databases">
        <authorList>
            <person name="Deangelis K."/>
            <person name="Huntemann M."/>
            <person name="Clum A."/>
            <person name="Pillay M."/>
            <person name="Palaniappan K."/>
            <person name="Varghese N."/>
            <person name="Mikhailova N."/>
            <person name="Stamatis D."/>
            <person name="Reddy T."/>
            <person name="Daum C."/>
            <person name="Shapiro N."/>
            <person name="Ivanova N."/>
            <person name="Kyrpides N."/>
            <person name="Woyke T."/>
        </authorList>
    </citation>
    <scope>NUCLEOTIDE SEQUENCE [LARGE SCALE GENOMIC DNA]</scope>
    <source>
        <strain evidence="5">GAS496</strain>
    </source>
</reference>
<organism evidence="4 5">
    <name type="scientific">Mycolicibacterium moriokaense</name>
    <dbReference type="NCBI Taxonomy" id="39691"/>
    <lineage>
        <taxon>Bacteria</taxon>
        <taxon>Bacillati</taxon>
        <taxon>Actinomycetota</taxon>
        <taxon>Actinomycetes</taxon>
        <taxon>Mycobacteriales</taxon>
        <taxon>Mycobacteriaceae</taxon>
        <taxon>Mycolicibacterium</taxon>
    </lineage>
</organism>
<dbReference type="AlphaFoldDB" id="A0A318HID4"/>
<dbReference type="FunFam" id="3.40.50.720:FF:000084">
    <property type="entry name" value="Short-chain dehydrogenase reductase"/>
    <property type="match status" value="1"/>
</dbReference>
<reference evidence="4 5" key="2">
    <citation type="submission" date="2018-06" db="EMBL/GenBank/DDBJ databases">
        <title>Sequencing of bacterial isolates from soil warming experiment in Harvard Forest, Massachusetts, USA.</title>
        <authorList>
            <person name="Deangelis K.PhD."/>
        </authorList>
    </citation>
    <scope>NUCLEOTIDE SEQUENCE [LARGE SCALE GENOMIC DNA]</scope>
    <source>
        <strain evidence="4 5">GAS496</strain>
    </source>
</reference>
<proteinExistence type="inferred from homology"/>
<evidence type="ECO:0000313" key="4">
    <source>
        <dbReference type="EMBL" id="PXX00355.1"/>
    </source>
</evidence>
<keyword evidence="5" id="KW-1185">Reference proteome</keyword>
<evidence type="ECO:0000256" key="2">
    <source>
        <dbReference type="ARBA" id="ARBA00023002"/>
    </source>
</evidence>
<evidence type="ECO:0000259" key="3">
    <source>
        <dbReference type="SMART" id="SM00822"/>
    </source>
</evidence>
<dbReference type="SMART" id="SM00822">
    <property type="entry name" value="PKS_KR"/>
    <property type="match status" value="1"/>
</dbReference>
<feature type="domain" description="Ketoreductase" evidence="3">
    <location>
        <begin position="8"/>
        <end position="169"/>
    </location>
</feature>
<dbReference type="OrthoDB" id="9793325at2"/>
<dbReference type="RefSeq" id="WP_110319755.1">
    <property type="nucleotide sequence ID" value="NZ_QJJU01000034.1"/>
</dbReference>
<dbReference type="Gene3D" id="3.40.50.720">
    <property type="entry name" value="NAD(P)-binding Rossmann-like Domain"/>
    <property type="match status" value="1"/>
</dbReference>
<dbReference type="PANTHER" id="PTHR42760:SF135">
    <property type="entry name" value="BLL7886 PROTEIN"/>
    <property type="match status" value="1"/>
</dbReference>
<dbReference type="EMBL" id="QJJU01000034">
    <property type="protein sequence ID" value="PXX00355.1"/>
    <property type="molecule type" value="Genomic_DNA"/>
</dbReference>
<dbReference type="PANTHER" id="PTHR42760">
    <property type="entry name" value="SHORT-CHAIN DEHYDROGENASES/REDUCTASES FAMILY MEMBER"/>
    <property type="match status" value="1"/>
</dbReference>
<name>A0A318HID4_9MYCO</name>
<dbReference type="InterPro" id="IPR036291">
    <property type="entry name" value="NAD(P)-bd_dom_sf"/>
</dbReference>
<protein>
    <submittedName>
        <fullName evidence="4">NAD(P)-dependent dehydrogenase (Short-subunit alcohol dehydrogenase family)</fullName>
    </submittedName>
</protein>
<dbReference type="Pfam" id="PF13561">
    <property type="entry name" value="adh_short_C2"/>
    <property type="match status" value="1"/>
</dbReference>
<dbReference type="GO" id="GO:0016616">
    <property type="term" value="F:oxidoreductase activity, acting on the CH-OH group of donors, NAD or NADP as acceptor"/>
    <property type="evidence" value="ECO:0007669"/>
    <property type="project" value="TreeGrafter"/>
</dbReference>
<dbReference type="Proteomes" id="UP000247781">
    <property type="component" value="Unassembled WGS sequence"/>
</dbReference>
<dbReference type="InterPro" id="IPR002347">
    <property type="entry name" value="SDR_fam"/>
</dbReference>
<evidence type="ECO:0000256" key="1">
    <source>
        <dbReference type="ARBA" id="ARBA00006484"/>
    </source>
</evidence>